<accession>A0A0D6PLP5</accession>
<gene>
    <name evidence="1" type="ORF">Aam_167_001</name>
</gene>
<keyword evidence="2" id="KW-1185">Reference proteome</keyword>
<sequence>MHDALADPSTKDDAFSIIRGLIEEVRLVPENGELRVEIRGALAGILALGAANAKTARGSADGSIYVLVSQTKLVAGARFERATFRL</sequence>
<evidence type="ECO:0000313" key="1">
    <source>
        <dbReference type="EMBL" id="GAN82143.1"/>
    </source>
</evidence>
<dbReference type="STRING" id="1120923.SAMN02746095_03159"/>
<organism evidence="1 2">
    <name type="scientific">Acidocella aminolytica 101 = DSM 11237</name>
    <dbReference type="NCBI Taxonomy" id="1120923"/>
    <lineage>
        <taxon>Bacteria</taxon>
        <taxon>Pseudomonadati</taxon>
        <taxon>Pseudomonadota</taxon>
        <taxon>Alphaproteobacteria</taxon>
        <taxon>Acetobacterales</taxon>
        <taxon>Acidocellaceae</taxon>
        <taxon>Acidocella</taxon>
    </lineage>
</organism>
<proteinExistence type="predicted"/>
<comment type="caution">
    <text evidence="1">The sequence shown here is derived from an EMBL/GenBank/DDBJ whole genome shotgun (WGS) entry which is preliminary data.</text>
</comment>
<reference evidence="1 2" key="1">
    <citation type="submission" date="2012-11" db="EMBL/GenBank/DDBJ databases">
        <title>Whole genome sequence of Acidocella aminolytica 101 = DSM 11237.</title>
        <authorList>
            <person name="Azuma Y."/>
            <person name="Higashiura N."/>
            <person name="Hirakawa H."/>
            <person name="Matsushita K."/>
        </authorList>
    </citation>
    <scope>NUCLEOTIDE SEQUENCE [LARGE SCALE GENOMIC DNA]</scope>
    <source>
        <strain evidence="2">101 / DSM 11237</strain>
    </source>
</reference>
<dbReference type="AlphaFoldDB" id="A0A0D6PLP5"/>
<dbReference type="EMBL" id="BANC01000164">
    <property type="protein sequence ID" value="GAN82143.1"/>
    <property type="molecule type" value="Genomic_DNA"/>
</dbReference>
<name>A0A0D6PLP5_9PROT</name>
<evidence type="ECO:0000313" key="2">
    <source>
        <dbReference type="Proteomes" id="UP000032668"/>
    </source>
</evidence>
<dbReference type="Proteomes" id="UP000032668">
    <property type="component" value="Unassembled WGS sequence"/>
</dbReference>
<protein>
    <submittedName>
        <fullName evidence="1">Resolvase</fullName>
    </submittedName>
</protein>